<evidence type="ECO:0000259" key="6">
    <source>
        <dbReference type="PROSITE" id="PS50847"/>
    </source>
</evidence>
<dbReference type="NCBIfam" id="TIGR01167">
    <property type="entry name" value="LPXTG_anchor"/>
    <property type="match status" value="1"/>
</dbReference>
<proteinExistence type="predicted"/>
<keyword evidence="2" id="KW-0964">Secreted</keyword>
<keyword evidence="4" id="KW-0572">Peptidoglycan-anchor</keyword>
<dbReference type="Proteomes" id="UP000005990">
    <property type="component" value="Unassembled WGS sequence"/>
</dbReference>
<accession>E4KQ39</accession>
<keyword evidence="5" id="KW-0472">Membrane</keyword>
<comment type="caution">
    <text evidence="7">The sequence shown here is derived from an EMBL/GenBank/DDBJ whole genome shotgun (WGS) entry which is preliminary data.</text>
</comment>
<feature type="domain" description="Gram-positive cocci surface proteins LPxTG" evidence="6">
    <location>
        <begin position="10"/>
        <end position="44"/>
    </location>
</feature>
<dbReference type="EMBL" id="AENN01000015">
    <property type="protein sequence ID" value="EFR31106.1"/>
    <property type="molecule type" value="Genomic_DNA"/>
</dbReference>
<dbReference type="RefSeq" id="WP_006418309.1">
    <property type="nucleotide sequence ID" value="NZ_AENN01000015.1"/>
</dbReference>
<evidence type="ECO:0000313" key="8">
    <source>
        <dbReference type="Proteomes" id="UP000005990"/>
    </source>
</evidence>
<evidence type="ECO:0000256" key="2">
    <source>
        <dbReference type="ARBA" id="ARBA00022525"/>
    </source>
</evidence>
<dbReference type="Pfam" id="PF00746">
    <property type="entry name" value="Gram_pos_anchor"/>
    <property type="match status" value="1"/>
</dbReference>
<evidence type="ECO:0000256" key="4">
    <source>
        <dbReference type="ARBA" id="ARBA00023088"/>
    </source>
</evidence>
<sequence length="44" mass="4914">MEFLYSQGLLPMTGEGSNLIYWIIGVLVVLAGIFLIISSRKNKK</sequence>
<dbReference type="AlphaFoldDB" id="E4KQ39"/>
<organism evidence="7 8">
    <name type="scientific">Eremococcus coleocola ACS-139-V-Col8</name>
    <dbReference type="NCBI Taxonomy" id="908337"/>
    <lineage>
        <taxon>Bacteria</taxon>
        <taxon>Bacillati</taxon>
        <taxon>Bacillota</taxon>
        <taxon>Bacilli</taxon>
        <taxon>Lactobacillales</taxon>
        <taxon>Aerococcaceae</taxon>
        <taxon>Eremococcus</taxon>
    </lineage>
</organism>
<gene>
    <name evidence="7" type="ORF">HMPREF9257_1192</name>
</gene>
<evidence type="ECO:0000313" key="7">
    <source>
        <dbReference type="EMBL" id="EFR31106.1"/>
    </source>
</evidence>
<keyword evidence="8" id="KW-1185">Reference proteome</keyword>
<feature type="transmembrane region" description="Helical" evidence="5">
    <location>
        <begin position="20"/>
        <end position="38"/>
    </location>
</feature>
<evidence type="ECO:0000256" key="1">
    <source>
        <dbReference type="ARBA" id="ARBA00022512"/>
    </source>
</evidence>
<evidence type="ECO:0000256" key="5">
    <source>
        <dbReference type="SAM" id="Phobius"/>
    </source>
</evidence>
<keyword evidence="1" id="KW-0134">Cell wall</keyword>
<keyword evidence="3" id="KW-0732">Signal</keyword>
<keyword evidence="5" id="KW-1133">Transmembrane helix</keyword>
<dbReference type="PROSITE" id="PS50847">
    <property type="entry name" value="GRAM_POS_ANCHORING"/>
    <property type="match status" value="1"/>
</dbReference>
<dbReference type="InterPro" id="IPR019931">
    <property type="entry name" value="LPXTG_anchor"/>
</dbReference>
<dbReference type="STRING" id="908337.HMPREF9257_1192"/>
<reference evidence="7 8" key="1">
    <citation type="submission" date="2010-10" db="EMBL/GenBank/DDBJ databases">
        <authorList>
            <person name="Durkin A.S."/>
            <person name="Madupu R."/>
            <person name="Torralba M."/>
            <person name="Gillis M."/>
            <person name="Methe B."/>
            <person name="Sutton G."/>
            <person name="Nelson K.E."/>
        </authorList>
    </citation>
    <scope>NUCLEOTIDE SEQUENCE [LARGE SCALE GENOMIC DNA]</scope>
    <source>
        <strain evidence="7 8">ACS-139-V-Col8</strain>
    </source>
</reference>
<protein>
    <submittedName>
        <fullName evidence="7">LPXTG-motif cell wall anchor domain protein</fullName>
    </submittedName>
</protein>
<name>E4KQ39_9LACT</name>
<evidence type="ECO:0000256" key="3">
    <source>
        <dbReference type="ARBA" id="ARBA00022729"/>
    </source>
</evidence>
<keyword evidence="5" id="KW-0812">Transmembrane</keyword>